<dbReference type="EMBL" id="GGEC01070230">
    <property type="protein sequence ID" value="MBX50714.1"/>
    <property type="molecule type" value="Transcribed_RNA"/>
</dbReference>
<name>A0A2P2P7H9_RHIMU</name>
<reference evidence="1" key="1">
    <citation type="submission" date="2018-02" db="EMBL/GenBank/DDBJ databases">
        <title>Rhizophora mucronata_Transcriptome.</title>
        <authorList>
            <person name="Meera S.P."/>
            <person name="Sreeshan A."/>
            <person name="Augustine A."/>
        </authorList>
    </citation>
    <scope>NUCLEOTIDE SEQUENCE</scope>
    <source>
        <tissue evidence="1">Leaf</tissue>
    </source>
</reference>
<organism evidence="1">
    <name type="scientific">Rhizophora mucronata</name>
    <name type="common">Asiatic mangrove</name>
    <dbReference type="NCBI Taxonomy" id="61149"/>
    <lineage>
        <taxon>Eukaryota</taxon>
        <taxon>Viridiplantae</taxon>
        <taxon>Streptophyta</taxon>
        <taxon>Embryophyta</taxon>
        <taxon>Tracheophyta</taxon>
        <taxon>Spermatophyta</taxon>
        <taxon>Magnoliopsida</taxon>
        <taxon>eudicotyledons</taxon>
        <taxon>Gunneridae</taxon>
        <taxon>Pentapetalae</taxon>
        <taxon>rosids</taxon>
        <taxon>fabids</taxon>
        <taxon>Malpighiales</taxon>
        <taxon>Rhizophoraceae</taxon>
        <taxon>Rhizophora</taxon>
    </lineage>
</organism>
<proteinExistence type="predicted"/>
<accession>A0A2P2P7H9</accession>
<protein>
    <submittedName>
        <fullName evidence="1">Uncharacterized protein</fullName>
    </submittedName>
</protein>
<sequence>MGESNLAFKCLFKLVQLPSVEFSGKVL</sequence>
<dbReference type="AlphaFoldDB" id="A0A2P2P7H9"/>
<evidence type="ECO:0000313" key="1">
    <source>
        <dbReference type="EMBL" id="MBX50714.1"/>
    </source>
</evidence>